<dbReference type="GO" id="GO:0050660">
    <property type="term" value="F:flavin adenine dinucleotide binding"/>
    <property type="evidence" value="ECO:0007669"/>
    <property type="project" value="InterPro"/>
</dbReference>
<keyword evidence="1" id="KW-0812">Transmembrane</keyword>
<gene>
    <name evidence="3" type="ORF">POTOM_040228</name>
</gene>
<feature type="transmembrane region" description="Helical" evidence="1">
    <location>
        <begin position="30"/>
        <end position="51"/>
    </location>
</feature>
<organism evidence="3 4">
    <name type="scientific">Populus tomentosa</name>
    <name type="common">Chinese white poplar</name>
    <dbReference type="NCBI Taxonomy" id="118781"/>
    <lineage>
        <taxon>Eukaryota</taxon>
        <taxon>Viridiplantae</taxon>
        <taxon>Streptophyta</taxon>
        <taxon>Embryophyta</taxon>
        <taxon>Tracheophyta</taxon>
        <taxon>Spermatophyta</taxon>
        <taxon>Magnoliopsida</taxon>
        <taxon>eudicotyledons</taxon>
        <taxon>Gunneridae</taxon>
        <taxon>Pentapetalae</taxon>
        <taxon>rosids</taxon>
        <taxon>fabids</taxon>
        <taxon>Malpighiales</taxon>
        <taxon>Salicaceae</taxon>
        <taxon>Saliceae</taxon>
        <taxon>Populus</taxon>
    </lineage>
</organism>
<accession>A0A8X8CJS1</accession>
<protein>
    <recommendedName>
        <fullName evidence="2">Berberine/berberine-like domain-containing protein</fullName>
    </recommendedName>
</protein>
<dbReference type="AlphaFoldDB" id="A0A8X8CJS1"/>
<comment type="caution">
    <text evidence="3">The sequence shown here is derived from an EMBL/GenBank/DDBJ whole genome shotgun (WGS) entry which is preliminary data.</text>
</comment>
<evidence type="ECO:0000313" key="4">
    <source>
        <dbReference type="Proteomes" id="UP000886885"/>
    </source>
</evidence>
<evidence type="ECO:0000256" key="1">
    <source>
        <dbReference type="SAM" id="Phobius"/>
    </source>
</evidence>
<reference evidence="3" key="1">
    <citation type="journal article" date="2020" name="bioRxiv">
        <title>Hybrid origin of Populus tomentosa Carr. identified through genome sequencing and phylogenomic analysis.</title>
        <authorList>
            <person name="An X."/>
            <person name="Gao K."/>
            <person name="Chen Z."/>
            <person name="Li J."/>
            <person name="Yang X."/>
            <person name="Yang X."/>
            <person name="Zhou J."/>
            <person name="Guo T."/>
            <person name="Zhao T."/>
            <person name="Huang S."/>
            <person name="Miao D."/>
            <person name="Khan W.U."/>
            <person name="Rao P."/>
            <person name="Ye M."/>
            <person name="Lei B."/>
            <person name="Liao W."/>
            <person name="Wang J."/>
            <person name="Ji L."/>
            <person name="Li Y."/>
            <person name="Guo B."/>
            <person name="Mustafa N.S."/>
            <person name="Li S."/>
            <person name="Yun Q."/>
            <person name="Keller S.R."/>
            <person name="Mao J."/>
            <person name="Zhang R."/>
            <person name="Strauss S.H."/>
        </authorList>
    </citation>
    <scope>NUCLEOTIDE SEQUENCE</scope>
    <source>
        <strain evidence="3">GM15</strain>
        <tissue evidence="3">Leaf</tissue>
    </source>
</reference>
<evidence type="ECO:0000313" key="3">
    <source>
        <dbReference type="EMBL" id="KAG6756785.1"/>
    </source>
</evidence>
<keyword evidence="1" id="KW-1133">Transmembrane helix</keyword>
<dbReference type="GO" id="GO:0016491">
    <property type="term" value="F:oxidoreductase activity"/>
    <property type="evidence" value="ECO:0007669"/>
    <property type="project" value="InterPro"/>
</dbReference>
<proteinExistence type="predicted"/>
<keyword evidence="4" id="KW-1185">Reference proteome</keyword>
<name>A0A8X8CJS1_POPTO</name>
<sequence length="102" mass="11671">MQSREARKATLGYAANVSWFSRRGERYQNLIFTSLIGKALILGITCLDLGMNKKTNTSFIEASVWGANFFKCNFKRLVKVKTQQILRTSSGMNRAFHHFHLP</sequence>
<dbReference type="OrthoDB" id="407275at2759"/>
<feature type="domain" description="Berberine/berberine-like" evidence="2">
    <location>
        <begin position="56"/>
        <end position="83"/>
    </location>
</feature>
<dbReference type="Pfam" id="PF08031">
    <property type="entry name" value="BBE"/>
    <property type="match status" value="1"/>
</dbReference>
<dbReference type="InterPro" id="IPR012951">
    <property type="entry name" value="BBE"/>
</dbReference>
<dbReference type="EMBL" id="JAAWWB010000021">
    <property type="protein sequence ID" value="KAG6756785.1"/>
    <property type="molecule type" value="Genomic_DNA"/>
</dbReference>
<keyword evidence="1" id="KW-0472">Membrane</keyword>
<evidence type="ECO:0000259" key="2">
    <source>
        <dbReference type="Pfam" id="PF08031"/>
    </source>
</evidence>
<dbReference type="Proteomes" id="UP000886885">
    <property type="component" value="Chromosome 11A"/>
</dbReference>